<keyword evidence="3" id="KW-1185">Reference proteome</keyword>
<keyword evidence="1" id="KW-1133">Transmembrane helix</keyword>
<comment type="caution">
    <text evidence="2">The sequence shown here is derived from an EMBL/GenBank/DDBJ whole genome shotgun (WGS) entry which is preliminary data.</text>
</comment>
<evidence type="ECO:0000313" key="3">
    <source>
        <dbReference type="Proteomes" id="UP000828390"/>
    </source>
</evidence>
<dbReference type="EMBL" id="JAIWYP010000006">
    <property type="protein sequence ID" value="KAH3814620.1"/>
    <property type="molecule type" value="Genomic_DNA"/>
</dbReference>
<sequence>MDRAGDCNKSGGEKNHSKVCDYGYGAGRVPVCSSSKWRSASECPYRTADFFFDFACIAFFFFKALEFALLIQDSSTYINQEGISYLI</sequence>
<dbReference type="Proteomes" id="UP000828390">
    <property type="component" value="Unassembled WGS sequence"/>
</dbReference>
<organism evidence="2 3">
    <name type="scientific">Dreissena polymorpha</name>
    <name type="common">Zebra mussel</name>
    <name type="synonym">Mytilus polymorpha</name>
    <dbReference type="NCBI Taxonomy" id="45954"/>
    <lineage>
        <taxon>Eukaryota</taxon>
        <taxon>Metazoa</taxon>
        <taxon>Spiralia</taxon>
        <taxon>Lophotrochozoa</taxon>
        <taxon>Mollusca</taxon>
        <taxon>Bivalvia</taxon>
        <taxon>Autobranchia</taxon>
        <taxon>Heteroconchia</taxon>
        <taxon>Euheterodonta</taxon>
        <taxon>Imparidentia</taxon>
        <taxon>Neoheterodontei</taxon>
        <taxon>Myida</taxon>
        <taxon>Dreissenoidea</taxon>
        <taxon>Dreissenidae</taxon>
        <taxon>Dreissena</taxon>
    </lineage>
</organism>
<protein>
    <submittedName>
        <fullName evidence="2">Uncharacterized protein</fullName>
    </submittedName>
</protein>
<feature type="transmembrane region" description="Helical" evidence="1">
    <location>
        <begin position="50"/>
        <end position="71"/>
    </location>
</feature>
<proteinExistence type="predicted"/>
<accession>A0A9D4GGM2</accession>
<keyword evidence="1" id="KW-0472">Membrane</keyword>
<reference evidence="2" key="1">
    <citation type="journal article" date="2019" name="bioRxiv">
        <title>The Genome of the Zebra Mussel, Dreissena polymorpha: A Resource for Invasive Species Research.</title>
        <authorList>
            <person name="McCartney M.A."/>
            <person name="Auch B."/>
            <person name="Kono T."/>
            <person name="Mallez S."/>
            <person name="Zhang Y."/>
            <person name="Obille A."/>
            <person name="Becker A."/>
            <person name="Abrahante J.E."/>
            <person name="Garbe J."/>
            <person name="Badalamenti J.P."/>
            <person name="Herman A."/>
            <person name="Mangelson H."/>
            <person name="Liachko I."/>
            <person name="Sullivan S."/>
            <person name="Sone E.D."/>
            <person name="Koren S."/>
            <person name="Silverstein K.A.T."/>
            <person name="Beckman K.B."/>
            <person name="Gohl D.M."/>
        </authorList>
    </citation>
    <scope>NUCLEOTIDE SEQUENCE</scope>
    <source>
        <strain evidence="2">Duluth1</strain>
        <tissue evidence="2">Whole animal</tissue>
    </source>
</reference>
<evidence type="ECO:0000256" key="1">
    <source>
        <dbReference type="SAM" id="Phobius"/>
    </source>
</evidence>
<dbReference type="AlphaFoldDB" id="A0A9D4GGM2"/>
<reference evidence="2" key="2">
    <citation type="submission" date="2020-11" db="EMBL/GenBank/DDBJ databases">
        <authorList>
            <person name="McCartney M.A."/>
            <person name="Auch B."/>
            <person name="Kono T."/>
            <person name="Mallez S."/>
            <person name="Becker A."/>
            <person name="Gohl D.M."/>
            <person name="Silverstein K.A.T."/>
            <person name="Koren S."/>
            <person name="Bechman K.B."/>
            <person name="Herman A."/>
            <person name="Abrahante J.E."/>
            <person name="Garbe J."/>
        </authorList>
    </citation>
    <scope>NUCLEOTIDE SEQUENCE</scope>
    <source>
        <strain evidence="2">Duluth1</strain>
        <tissue evidence="2">Whole animal</tissue>
    </source>
</reference>
<gene>
    <name evidence="2" type="ORF">DPMN_143125</name>
</gene>
<keyword evidence="1" id="KW-0812">Transmembrane</keyword>
<name>A0A9D4GGM2_DREPO</name>
<evidence type="ECO:0000313" key="2">
    <source>
        <dbReference type="EMBL" id="KAH3814620.1"/>
    </source>
</evidence>